<evidence type="ECO:0000256" key="1">
    <source>
        <dbReference type="SAM" id="Phobius"/>
    </source>
</evidence>
<accession>A0A0P7YRG1</accession>
<gene>
    <name evidence="2" type="ORF">HLUCCA11_20260</name>
</gene>
<dbReference type="AlphaFoldDB" id="A0A0P7YRG1"/>
<feature type="transmembrane region" description="Helical" evidence="1">
    <location>
        <begin position="77"/>
        <end position="95"/>
    </location>
</feature>
<feature type="transmembrane region" description="Helical" evidence="1">
    <location>
        <begin position="232"/>
        <end position="248"/>
    </location>
</feature>
<dbReference type="EMBL" id="LJZR01000043">
    <property type="protein sequence ID" value="KPQ32908.1"/>
    <property type="molecule type" value="Genomic_DNA"/>
</dbReference>
<keyword evidence="1" id="KW-0812">Transmembrane</keyword>
<comment type="caution">
    <text evidence="2">The sequence shown here is derived from an EMBL/GenBank/DDBJ whole genome shotgun (WGS) entry which is preliminary data.</text>
</comment>
<keyword evidence="1" id="KW-1133">Transmembrane helix</keyword>
<feature type="transmembrane region" description="Helical" evidence="1">
    <location>
        <begin position="38"/>
        <end position="57"/>
    </location>
</feature>
<reference evidence="2 3" key="1">
    <citation type="submission" date="2015-09" db="EMBL/GenBank/DDBJ databases">
        <title>Identification and resolution of microdiversity through metagenomic sequencing of parallel consortia.</title>
        <authorList>
            <person name="Nelson W.C."/>
            <person name="Romine M.F."/>
            <person name="Lindemann S.R."/>
        </authorList>
    </citation>
    <scope>NUCLEOTIDE SEQUENCE [LARGE SCALE GENOMIC DNA]</scope>
    <source>
        <strain evidence="2">Ana</strain>
    </source>
</reference>
<feature type="transmembrane region" description="Helical" evidence="1">
    <location>
        <begin position="145"/>
        <end position="167"/>
    </location>
</feature>
<organism evidence="2 3">
    <name type="scientific">Phormidesmis priestleyi Ana</name>
    <dbReference type="NCBI Taxonomy" id="1666911"/>
    <lineage>
        <taxon>Bacteria</taxon>
        <taxon>Bacillati</taxon>
        <taxon>Cyanobacteriota</taxon>
        <taxon>Cyanophyceae</taxon>
        <taxon>Leptolyngbyales</taxon>
        <taxon>Leptolyngbyaceae</taxon>
        <taxon>Phormidesmis</taxon>
    </lineage>
</organism>
<name>A0A0P7YRG1_9CYAN</name>
<feature type="transmembrane region" description="Helical" evidence="1">
    <location>
        <begin position="6"/>
        <end position="26"/>
    </location>
</feature>
<proteinExistence type="predicted"/>
<sequence length="249" mass="27806">MPIPHSSLWWMTGLAACLLSLVHIYAGRLNFLRKTPRSRWLSLGSGVSVAYVFMHILPDLSAAQADFQASVQFLSAIEHHIYLVSLIGMLAFYGLERAAKVSRKQSVAQGEGDATQSGVFWLHMVSFSLYNSLIGYLLMHREEAGLVSLITYLFAMALHFVVNDYGLSEDHKHAYEHKGRWILSSSIIFGWVVGSQTEISKAATAILFSFLAGSIILNVLKEELPQARESRFWTFFLGAAGYSTLLLVW</sequence>
<keyword evidence="1" id="KW-0472">Membrane</keyword>
<evidence type="ECO:0000313" key="3">
    <source>
        <dbReference type="Proteomes" id="UP000050465"/>
    </source>
</evidence>
<protein>
    <submittedName>
        <fullName evidence="2">ZIP Zinc transporter</fullName>
    </submittedName>
</protein>
<feature type="transmembrane region" description="Helical" evidence="1">
    <location>
        <begin position="202"/>
        <end position="220"/>
    </location>
</feature>
<dbReference type="PATRIC" id="fig|1666911.3.peg.2810"/>
<dbReference type="STRING" id="1666911.HLUCCA11_20260"/>
<dbReference type="Proteomes" id="UP000050465">
    <property type="component" value="Unassembled WGS sequence"/>
</dbReference>
<evidence type="ECO:0000313" key="2">
    <source>
        <dbReference type="EMBL" id="KPQ32908.1"/>
    </source>
</evidence>